<dbReference type="RefSeq" id="WP_187079128.1">
    <property type="nucleotide sequence ID" value="NZ_JACORT010000018.1"/>
</dbReference>
<dbReference type="AlphaFoldDB" id="A0A923MZ66"/>
<keyword evidence="1" id="KW-0175">Coiled coil</keyword>
<evidence type="ECO:0000256" key="1">
    <source>
        <dbReference type="SAM" id="Coils"/>
    </source>
</evidence>
<feature type="region of interest" description="Disordered" evidence="2">
    <location>
        <begin position="344"/>
        <end position="374"/>
    </location>
</feature>
<accession>A0A923MZ66</accession>
<feature type="coiled-coil region" evidence="1">
    <location>
        <begin position="310"/>
        <end position="344"/>
    </location>
</feature>
<comment type="caution">
    <text evidence="3">The sequence shown here is derived from an EMBL/GenBank/DDBJ whole genome shotgun (WGS) entry which is preliminary data.</text>
</comment>
<proteinExistence type="predicted"/>
<protein>
    <submittedName>
        <fullName evidence="3">Uncharacterized protein</fullName>
    </submittedName>
</protein>
<organism evidence="3 4">
    <name type="scientific">Ramlibacter cellulosilyticus</name>
    <dbReference type="NCBI Taxonomy" id="2764187"/>
    <lineage>
        <taxon>Bacteria</taxon>
        <taxon>Pseudomonadati</taxon>
        <taxon>Pseudomonadota</taxon>
        <taxon>Betaproteobacteria</taxon>
        <taxon>Burkholderiales</taxon>
        <taxon>Comamonadaceae</taxon>
        <taxon>Ramlibacter</taxon>
    </lineage>
</organism>
<gene>
    <name evidence="3" type="ORF">H8N03_25820</name>
</gene>
<reference evidence="3" key="1">
    <citation type="submission" date="2020-08" db="EMBL/GenBank/DDBJ databases">
        <title>Ramlibacter sp. USB13 16S ribosomal RNA gene genome sequencing and assembly.</title>
        <authorList>
            <person name="Kang M."/>
        </authorList>
    </citation>
    <scope>NUCLEOTIDE SEQUENCE</scope>
    <source>
        <strain evidence="3">USB13</strain>
    </source>
</reference>
<evidence type="ECO:0000256" key="2">
    <source>
        <dbReference type="SAM" id="MobiDB-lite"/>
    </source>
</evidence>
<evidence type="ECO:0000313" key="3">
    <source>
        <dbReference type="EMBL" id="MBC5786382.1"/>
    </source>
</evidence>
<keyword evidence="4" id="KW-1185">Reference proteome</keyword>
<name>A0A923MZ66_9BURK</name>
<evidence type="ECO:0000313" key="4">
    <source>
        <dbReference type="Proteomes" id="UP000608513"/>
    </source>
</evidence>
<sequence length="444" mass="48048">MQSLATYCFESVVSDVSGRLQAIDQIVDEWLTHKGAADPRAADGDFQSESGDGTGQFSRKLLETKEGSLREIELLETAHTGATFTTSVQVASVGQNIAVCVSLSAAPGKAVVAPMNLNPRCPWIVRALITRFSEWKFGNQELPVGLAFDATTPNGIASLCDALRAPGRRFPIVVVSTDQDEAVWKDLPQRLAEHLIGLADVAFVDAESSWALTDALGPQNSCYLGAVRLYWPQARRNGVFEGIVWRAQRLAASFGTDAAGMNRFVASVRRIVMSTAALTVLPPAAIREIQNAATKERFQALNAAERERELSSIVDENARLSSELQEARGELARLRWKLAALEHQRDEPAESDDLDAATSPEDAPAGPTPPSSGEIRYYKKIGSGGGVDTLVPTGACNHKAGNWKPAFKGDQAEKGLLKLEGRNDWRSIAHCSACTGGGRWRVHW</sequence>
<dbReference type="Proteomes" id="UP000608513">
    <property type="component" value="Unassembled WGS sequence"/>
</dbReference>
<dbReference type="EMBL" id="JACORT010000018">
    <property type="protein sequence ID" value="MBC5786382.1"/>
    <property type="molecule type" value="Genomic_DNA"/>
</dbReference>